<dbReference type="Proteomes" id="UP001597267">
    <property type="component" value="Unassembled WGS sequence"/>
</dbReference>
<dbReference type="PROSITE" id="PS50932">
    <property type="entry name" value="HTH_LACI_2"/>
    <property type="match status" value="1"/>
</dbReference>
<proteinExistence type="predicted"/>
<accession>A0ABW4JBV7</accession>
<reference evidence="6" key="1">
    <citation type="journal article" date="2019" name="Int. J. Syst. Evol. Microbiol.">
        <title>The Global Catalogue of Microorganisms (GCM) 10K type strain sequencing project: providing services to taxonomists for standard genome sequencing and annotation.</title>
        <authorList>
            <consortium name="The Broad Institute Genomics Platform"/>
            <consortium name="The Broad Institute Genome Sequencing Center for Infectious Disease"/>
            <person name="Wu L."/>
            <person name="Ma J."/>
        </authorList>
    </citation>
    <scope>NUCLEOTIDE SEQUENCE [LARGE SCALE GENOMIC DNA]</scope>
    <source>
        <strain evidence="6">CCM 8896</strain>
    </source>
</reference>
<keyword evidence="6" id="KW-1185">Reference proteome</keyword>
<dbReference type="CDD" id="cd01392">
    <property type="entry name" value="HTH_LacI"/>
    <property type="match status" value="1"/>
</dbReference>
<sequence>MATIKDIAQLAEVSIATVSRILNFDETLSVTEETRQRVLQAAEQLHYKRKSKKTKQPIKAKIGIVQWRKINQELSDLYYLQVQYGAEDRANGFGMTTEILTLEQLLDLKSVDLNGLILVGKFDLTEVELLKQLKVPLVFVDQSLLAQGFDSVCSDYETPIEVIIDYYRQHQIEDIGMLIGQEATLREQKIVRDPRLITFTNYLKSLNLFNPNFVFKGAYTPESGFKLMSDAIQKLGDQLPHGFIIGSDAMAVGALKALAQHEIAVPDRVNIVSFDDVAIAKFTTPALSTIHSQTELMGRKAVSLLKKQIEDPKHKHTPQLTVYATEFIKRESSF</sequence>
<dbReference type="GO" id="GO:0003677">
    <property type="term" value="F:DNA binding"/>
    <property type="evidence" value="ECO:0007669"/>
    <property type="project" value="UniProtKB-KW"/>
</dbReference>
<keyword evidence="1" id="KW-0805">Transcription regulation</keyword>
<dbReference type="PANTHER" id="PTHR30146:SF149">
    <property type="entry name" value="HTH-TYPE TRANSCRIPTIONAL REGULATOR EBGR"/>
    <property type="match status" value="1"/>
</dbReference>
<comment type="caution">
    <text evidence="5">The sequence shown here is derived from an EMBL/GenBank/DDBJ whole genome shotgun (WGS) entry which is preliminary data.</text>
</comment>
<feature type="domain" description="HTH lacI-type" evidence="4">
    <location>
        <begin position="2"/>
        <end position="54"/>
    </location>
</feature>
<dbReference type="SUPFAM" id="SSF53822">
    <property type="entry name" value="Periplasmic binding protein-like I"/>
    <property type="match status" value="1"/>
</dbReference>
<dbReference type="PRINTS" id="PR00036">
    <property type="entry name" value="HTHLACI"/>
</dbReference>
<evidence type="ECO:0000313" key="6">
    <source>
        <dbReference type="Proteomes" id="UP001597267"/>
    </source>
</evidence>
<evidence type="ECO:0000256" key="2">
    <source>
        <dbReference type="ARBA" id="ARBA00023125"/>
    </source>
</evidence>
<organism evidence="5 6">
    <name type="scientific">Agrilactobacillus yilanensis</name>
    <dbReference type="NCBI Taxonomy" id="2485997"/>
    <lineage>
        <taxon>Bacteria</taxon>
        <taxon>Bacillati</taxon>
        <taxon>Bacillota</taxon>
        <taxon>Bacilli</taxon>
        <taxon>Lactobacillales</taxon>
        <taxon>Lactobacillaceae</taxon>
        <taxon>Agrilactobacillus</taxon>
    </lineage>
</organism>
<dbReference type="RefSeq" id="WP_125713324.1">
    <property type="nucleotide sequence ID" value="NZ_JBHTOP010000026.1"/>
</dbReference>
<dbReference type="Gene3D" id="3.40.50.2300">
    <property type="match status" value="2"/>
</dbReference>
<dbReference type="Pfam" id="PF13377">
    <property type="entry name" value="Peripla_BP_3"/>
    <property type="match status" value="1"/>
</dbReference>
<evidence type="ECO:0000259" key="4">
    <source>
        <dbReference type="PROSITE" id="PS50932"/>
    </source>
</evidence>
<name>A0ABW4JBV7_9LACO</name>
<dbReference type="InterPro" id="IPR028082">
    <property type="entry name" value="Peripla_BP_I"/>
</dbReference>
<dbReference type="CDD" id="cd01544">
    <property type="entry name" value="PBP1_GalR"/>
    <property type="match status" value="1"/>
</dbReference>
<keyword evidence="3" id="KW-0804">Transcription</keyword>
<dbReference type="EMBL" id="JBHTOP010000026">
    <property type="protein sequence ID" value="MFD1672670.1"/>
    <property type="molecule type" value="Genomic_DNA"/>
</dbReference>
<dbReference type="PANTHER" id="PTHR30146">
    <property type="entry name" value="LACI-RELATED TRANSCRIPTIONAL REPRESSOR"/>
    <property type="match status" value="1"/>
</dbReference>
<dbReference type="SUPFAM" id="SSF47413">
    <property type="entry name" value="lambda repressor-like DNA-binding domains"/>
    <property type="match status" value="1"/>
</dbReference>
<dbReference type="Pfam" id="PF00356">
    <property type="entry name" value="LacI"/>
    <property type="match status" value="1"/>
</dbReference>
<dbReference type="SMART" id="SM00354">
    <property type="entry name" value="HTH_LACI"/>
    <property type="match status" value="1"/>
</dbReference>
<gene>
    <name evidence="5" type="ORF">ACFQ5M_11200</name>
</gene>
<dbReference type="PROSITE" id="PS00356">
    <property type="entry name" value="HTH_LACI_1"/>
    <property type="match status" value="1"/>
</dbReference>
<dbReference type="InterPro" id="IPR046335">
    <property type="entry name" value="LacI/GalR-like_sensor"/>
</dbReference>
<evidence type="ECO:0000256" key="3">
    <source>
        <dbReference type="ARBA" id="ARBA00023163"/>
    </source>
</evidence>
<dbReference type="Gene3D" id="1.10.260.40">
    <property type="entry name" value="lambda repressor-like DNA-binding domains"/>
    <property type="match status" value="1"/>
</dbReference>
<evidence type="ECO:0000256" key="1">
    <source>
        <dbReference type="ARBA" id="ARBA00023015"/>
    </source>
</evidence>
<protein>
    <submittedName>
        <fullName evidence="5">LacI family DNA-binding transcriptional regulator</fullName>
    </submittedName>
</protein>
<dbReference type="InterPro" id="IPR000843">
    <property type="entry name" value="HTH_LacI"/>
</dbReference>
<evidence type="ECO:0000313" key="5">
    <source>
        <dbReference type="EMBL" id="MFD1672670.1"/>
    </source>
</evidence>
<keyword evidence="2 5" id="KW-0238">DNA-binding</keyword>
<dbReference type="InterPro" id="IPR010982">
    <property type="entry name" value="Lambda_DNA-bd_dom_sf"/>
</dbReference>